<evidence type="ECO:0000313" key="1">
    <source>
        <dbReference type="EMBL" id="KAK7333274.1"/>
    </source>
</evidence>
<protein>
    <submittedName>
        <fullName evidence="1">Uncharacterized protein</fullName>
    </submittedName>
</protein>
<accession>A0AAN9QFG6</accession>
<name>A0AAN9QFG6_PHACN</name>
<evidence type="ECO:0000313" key="2">
    <source>
        <dbReference type="Proteomes" id="UP001374584"/>
    </source>
</evidence>
<organism evidence="1 2">
    <name type="scientific">Phaseolus coccineus</name>
    <name type="common">Scarlet runner bean</name>
    <name type="synonym">Phaseolus multiflorus</name>
    <dbReference type="NCBI Taxonomy" id="3886"/>
    <lineage>
        <taxon>Eukaryota</taxon>
        <taxon>Viridiplantae</taxon>
        <taxon>Streptophyta</taxon>
        <taxon>Embryophyta</taxon>
        <taxon>Tracheophyta</taxon>
        <taxon>Spermatophyta</taxon>
        <taxon>Magnoliopsida</taxon>
        <taxon>eudicotyledons</taxon>
        <taxon>Gunneridae</taxon>
        <taxon>Pentapetalae</taxon>
        <taxon>rosids</taxon>
        <taxon>fabids</taxon>
        <taxon>Fabales</taxon>
        <taxon>Fabaceae</taxon>
        <taxon>Papilionoideae</taxon>
        <taxon>50 kb inversion clade</taxon>
        <taxon>NPAAA clade</taxon>
        <taxon>indigoferoid/millettioid clade</taxon>
        <taxon>Phaseoleae</taxon>
        <taxon>Phaseolus</taxon>
    </lineage>
</organism>
<dbReference type="Proteomes" id="UP001374584">
    <property type="component" value="Unassembled WGS sequence"/>
</dbReference>
<proteinExistence type="predicted"/>
<reference evidence="1 2" key="1">
    <citation type="submission" date="2024-01" db="EMBL/GenBank/DDBJ databases">
        <title>The genomes of 5 underutilized Papilionoideae crops provide insights into root nodulation and disease resistanc.</title>
        <authorList>
            <person name="Jiang F."/>
        </authorList>
    </citation>
    <scope>NUCLEOTIDE SEQUENCE [LARGE SCALE GENOMIC DNA]</scope>
    <source>
        <strain evidence="1">JINMINGXINNONG_FW02</strain>
        <tissue evidence="1">Leaves</tissue>
    </source>
</reference>
<sequence>MNMPYFLLTHFYAVKQHVWYCFLSRFSFLIYHLLDFLCFVSRTRILSTVEISRLICDEQVAWRKGFRTIFLTWKENVGGNAGLFMEAFDTSLSTLEKHGLAASQGCNASQEVGCSMNEEAESQLFDNFTPANSLYRMSALFLDVKMEVVAIHYLSLDRKKNYDHSSLLNALLIKKQQRDSKEASSIVRKRTCKSFFQDIIMQVLPLTVAVFNNQAYQREIDGWWLEKLAR</sequence>
<dbReference type="EMBL" id="JAYMYR010000011">
    <property type="protein sequence ID" value="KAK7333274.1"/>
    <property type="molecule type" value="Genomic_DNA"/>
</dbReference>
<gene>
    <name evidence="1" type="ORF">VNO80_30039</name>
</gene>
<comment type="caution">
    <text evidence="1">The sequence shown here is derived from an EMBL/GenBank/DDBJ whole genome shotgun (WGS) entry which is preliminary data.</text>
</comment>
<keyword evidence="2" id="KW-1185">Reference proteome</keyword>
<dbReference type="AlphaFoldDB" id="A0AAN9QFG6"/>